<feature type="transmembrane region" description="Helical" evidence="1">
    <location>
        <begin position="32"/>
        <end position="53"/>
    </location>
</feature>
<evidence type="ECO:0000313" key="2">
    <source>
        <dbReference type="EMBL" id="RDI75687.1"/>
    </source>
</evidence>
<dbReference type="Proteomes" id="UP000254134">
    <property type="component" value="Unassembled WGS sequence"/>
</dbReference>
<reference evidence="2 3" key="1">
    <citation type="submission" date="2018-07" db="EMBL/GenBank/DDBJ databases">
        <title>High-quality-draft genome sequence of Gaiella occulta.</title>
        <authorList>
            <person name="Severino R."/>
            <person name="Froufe H.J.C."/>
            <person name="Rainey F.A."/>
            <person name="Barroso C."/>
            <person name="Albuquerque L."/>
            <person name="Lobo-Da-Cunha A."/>
            <person name="Da Costa M.S."/>
            <person name="Egas C."/>
        </authorList>
    </citation>
    <scope>NUCLEOTIDE SEQUENCE [LARGE SCALE GENOMIC DNA]</scope>
    <source>
        <strain evidence="2 3">F2-233</strain>
    </source>
</reference>
<gene>
    <name evidence="2" type="ORF">Gocc_0106</name>
</gene>
<protein>
    <submittedName>
        <fullName evidence="2">Uncharacterized protein</fullName>
    </submittedName>
</protein>
<keyword evidence="1" id="KW-0812">Transmembrane</keyword>
<proteinExistence type="predicted"/>
<reference evidence="3" key="2">
    <citation type="journal article" date="2019" name="MicrobiologyOpen">
        <title>High-quality draft genome sequence of Gaiella occulta isolated from a 150 meter deep mineral water borehole and comparison with the genome sequences of other deep-branching lineages of the phylum Actinobacteria.</title>
        <authorList>
            <person name="Severino R."/>
            <person name="Froufe H.J.C."/>
            <person name="Barroso C."/>
            <person name="Albuquerque L."/>
            <person name="Lobo-da-Cunha A."/>
            <person name="da Costa M.S."/>
            <person name="Egas C."/>
        </authorList>
    </citation>
    <scope>NUCLEOTIDE SEQUENCE [LARGE SCALE GENOMIC DNA]</scope>
    <source>
        <strain evidence="3">F2-233</strain>
    </source>
</reference>
<keyword evidence="1" id="KW-1133">Transmembrane helix</keyword>
<dbReference type="AlphaFoldDB" id="A0A7M2Z066"/>
<sequence>MRLPAAIALAAALFMGLPLLILLAAWAGPLGWVAAAVLLPFATLAVILWLGWFRRREDDGPAQGR</sequence>
<organism evidence="2 3">
    <name type="scientific">Gaiella occulta</name>
    <dbReference type="NCBI Taxonomy" id="1002870"/>
    <lineage>
        <taxon>Bacteria</taxon>
        <taxon>Bacillati</taxon>
        <taxon>Actinomycetota</taxon>
        <taxon>Thermoleophilia</taxon>
        <taxon>Gaiellales</taxon>
        <taxon>Gaiellaceae</taxon>
        <taxon>Gaiella</taxon>
    </lineage>
</organism>
<keyword evidence="1" id="KW-0472">Membrane</keyword>
<name>A0A7M2Z066_9ACTN</name>
<feature type="transmembrane region" description="Helical" evidence="1">
    <location>
        <begin position="7"/>
        <end position="26"/>
    </location>
</feature>
<accession>A0A7M2Z066</accession>
<dbReference type="EMBL" id="QQZY01000001">
    <property type="protein sequence ID" value="RDI75687.1"/>
    <property type="molecule type" value="Genomic_DNA"/>
</dbReference>
<dbReference type="RefSeq" id="WP_114794587.1">
    <property type="nucleotide sequence ID" value="NZ_QQZY01000001.1"/>
</dbReference>
<comment type="caution">
    <text evidence="2">The sequence shown here is derived from an EMBL/GenBank/DDBJ whole genome shotgun (WGS) entry which is preliminary data.</text>
</comment>
<evidence type="ECO:0000256" key="1">
    <source>
        <dbReference type="SAM" id="Phobius"/>
    </source>
</evidence>
<evidence type="ECO:0000313" key="3">
    <source>
        <dbReference type="Proteomes" id="UP000254134"/>
    </source>
</evidence>
<keyword evidence="3" id="KW-1185">Reference proteome</keyword>